<sequence>MPGKAAALRPGPRSLQRDRSGRRAGHQADRCSARRRRCASASGGPAAVIAPLLASWVCGAKSTQMVDGDFLTRLALSPGGTSPPVPESAYRVTCSSDKPPHLPGRRTLLFPRGTRDSRRSGRASPH</sequence>
<dbReference type="Proteomes" id="UP001066276">
    <property type="component" value="Chromosome 8"/>
</dbReference>
<feature type="region of interest" description="Disordered" evidence="1">
    <location>
        <begin position="1"/>
        <end position="43"/>
    </location>
</feature>
<keyword evidence="3" id="KW-1185">Reference proteome</keyword>
<evidence type="ECO:0000313" key="3">
    <source>
        <dbReference type="Proteomes" id="UP001066276"/>
    </source>
</evidence>
<feature type="compositionally biased region" description="Basic and acidic residues" evidence="1">
    <location>
        <begin position="15"/>
        <end position="32"/>
    </location>
</feature>
<organism evidence="2 3">
    <name type="scientific">Pleurodeles waltl</name>
    <name type="common">Iberian ribbed newt</name>
    <dbReference type="NCBI Taxonomy" id="8319"/>
    <lineage>
        <taxon>Eukaryota</taxon>
        <taxon>Metazoa</taxon>
        <taxon>Chordata</taxon>
        <taxon>Craniata</taxon>
        <taxon>Vertebrata</taxon>
        <taxon>Euteleostomi</taxon>
        <taxon>Amphibia</taxon>
        <taxon>Batrachia</taxon>
        <taxon>Caudata</taxon>
        <taxon>Salamandroidea</taxon>
        <taxon>Salamandridae</taxon>
        <taxon>Pleurodelinae</taxon>
        <taxon>Pleurodeles</taxon>
    </lineage>
</organism>
<evidence type="ECO:0000256" key="1">
    <source>
        <dbReference type="SAM" id="MobiDB-lite"/>
    </source>
</evidence>
<evidence type="ECO:0000313" key="2">
    <source>
        <dbReference type="EMBL" id="KAJ1119378.1"/>
    </source>
</evidence>
<gene>
    <name evidence="2" type="ORF">NDU88_007564</name>
</gene>
<protein>
    <submittedName>
        <fullName evidence="2">Uncharacterized protein</fullName>
    </submittedName>
</protein>
<reference evidence="2" key="1">
    <citation type="journal article" date="2022" name="bioRxiv">
        <title>Sequencing and chromosome-scale assembly of the giantPleurodeles waltlgenome.</title>
        <authorList>
            <person name="Brown T."/>
            <person name="Elewa A."/>
            <person name="Iarovenko S."/>
            <person name="Subramanian E."/>
            <person name="Araus A.J."/>
            <person name="Petzold A."/>
            <person name="Susuki M."/>
            <person name="Suzuki K.-i.T."/>
            <person name="Hayashi T."/>
            <person name="Toyoda A."/>
            <person name="Oliveira C."/>
            <person name="Osipova E."/>
            <person name="Leigh N.D."/>
            <person name="Simon A."/>
            <person name="Yun M.H."/>
        </authorList>
    </citation>
    <scope>NUCLEOTIDE SEQUENCE</scope>
    <source>
        <strain evidence="2">20211129_DDA</strain>
        <tissue evidence="2">Liver</tissue>
    </source>
</reference>
<proteinExistence type="predicted"/>
<accession>A0AAV7NTF1</accession>
<dbReference type="EMBL" id="JANPWB010000012">
    <property type="protein sequence ID" value="KAJ1119378.1"/>
    <property type="molecule type" value="Genomic_DNA"/>
</dbReference>
<comment type="caution">
    <text evidence="2">The sequence shown here is derived from an EMBL/GenBank/DDBJ whole genome shotgun (WGS) entry which is preliminary data.</text>
</comment>
<name>A0AAV7NTF1_PLEWA</name>
<dbReference type="AlphaFoldDB" id="A0AAV7NTF1"/>
<feature type="region of interest" description="Disordered" evidence="1">
    <location>
        <begin position="94"/>
        <end position="126"/>
    </location>
</feature>